<protein>
    <recommendedName>
        <fullName evidence="3">Uracil-DNA glycosylase</fullName>
    </recommendedName>
</protein>
<dbReference type="AlphaFoldDB" id="A0A4V2QFM0"/>
<gene>
    <name evidence="1" type="ORF">EDC14_1006130</name>
</gene>
<dbReference type="Proteomes" id="UP000295008">
    <property type="component" value="Unassembled WGS sequence"/>
</dbReference>
<accession>A0A4V2QFM0</accession>
<dbReference type="RefSeq" id="WP_132013625.1">
    <property type="nucleotide sequence ID" value="NZ_SLUN01000006.1"/>
</dbReference>
<comment type="caution">
    <text evidence="1">The sequence shown here is derived from an EMBL/GenBank/DDBJ whole genome shotgun (WGS) entry which is preliminary data.</text>
</comment>
<sequence>MTPPRINCYQCRHFYITWDKSFPNGCKSYGFKSKSLPSLFVYESSAAPCAFFQPKPGRNAPEP</sequence>
<name>A0A4V2QFM0_HYDET</name>
<reference evidence="1 2" key="1">
    <citation type="submission" date="2019-03" db="EMBL/GenBank/DDBJ databases">
        <title>Genomic Encyclopedia of Type Strains, Phase IV (KMG-IV): sequencing the most valuable type-strain genomes for metagenomic binning, comparative biology and taxonomic classification.</title>
        <authorList>
            <person name="Goeker M."/>
        </authorList>
    </citation>
    <scope>NUCLEOTIDE SEQUENCE [LARGE SCALE GENOMIC DNA]</scope>
    <source>
        <strain evidence="1 2">LX-B</strain>
    </source>
</reference>
<evidence type="ECO:0008006" key="3">
    <source>
        <dbReference type="Google" id="ProtNLM"/>
    </source>
</evidence>
<evidence type="ECO:0000313" key="1">
    <source>
        <dbReference type="EMBL" id="TCL72417.1"/>
    </source>
</evidence>
<keyword evidence="2" id="KW-1185">Reference proteome</keyword>
<dbReference type="EMBL" id="SLUN01000006">
    <property type="protein sequence ID" value="TCL72417.1"/>
    <property type="molecule type" value="Genomic_DNA"/>
</dbReference>
<organism evidence="1 2">
    <name type="scientific">Hydrogenispora ethanolica</name>
    <dbReference type="NCBI Taxonomy" id="1082276"/>
    <lineage>
        <taxon>Bacteria</taxon>
        <taxon>Bacillati</taxon>
        <taxon>Bacillota</taxon>
        <taxon>Hydrogenispora</taxon>
    </lineage>
</organism>
<evidence type="ECO:0000313" key="2">
    <source>
        <dbReference type="Proteomes" id="UP000295008"/>
    </source>
</evidence>
<dbReference type="OrthoDB" id="9807346at2"/>
<proteinExistence type="predicted"/>